<reference evidence="3 4" key="1">
    <citation type="submission" date="2024-02" db="EMBL/GenBank/DDBJ databases">
        <title>Complete genome sequence of Pelagibacterium nitratireducens ZH15.</title>
        <authorList>
            <person name="Zhao L.H."/>
        </authorList>
    </citation>
    <scope>NUCLEOTIDE SEQUENCE [LARGE SCALE GENOMIC DNA]</scope>
    <source>
        <strain evidence="3 4">ZH15</strain>
    </source>
</reference>
<dbReference type="RefSeq" id="WP_338607398.1">
    <property type="nucleotide sequence ID" value="NZ_CP146275.1"/>
</dbReference>
<evidence type="ECO:0000313" key="3">
    <source>
        <dbReference type="EMBL" id="WWT31937.1"/>
    </source>
</evidence>
<dbReference type="NCBIfam" id="NF037995">
    <property type="entry name" value="TRAP_S1"/>
    <property type="match status" value="1"/>
</dbReference>
<keyword evidence="4" id="KW-1185">Reference proteome</keyword>
<dbReference type="PANTHER" id="PTHR33376">
    <property type="match status" value="1"/>
</dbReference>
<feature type="signal peptide" evidence="2">
    <location>
        <begin position="1"/>
        <end position="24"/>
    </location>
</feature>
<dbReference type="Proteomes" id="UP001369958">
    <property type="component" value="Chromosome"/>
</dbReference>
<proteinExistence type="predicted"/>
<dbReference type="Gene3D" id="3.40.190.170">
    <property type="entry name" value="Bacterial extracellular solute-binding protein, family 7"/>
    <property type="match status" value="1"/>
</dbReference>
<feature type="chain" id="PRO_5045191748" evidence="2">
    <location>
        <begin position="25"/>
        <end position="328"/>
    </location>
</feature>
<dbReference type="Pfam" id="PF03480">
    <property type="entry name" value="DctP"/>
    <property type="match status" value="1"/>
</dbReference>
<evidence type="ECO:0000256" key="1">
    <source>
        <dbReference type="ARBA" id="ARBA00022729"/>
    </source>
</evidence>
<dbReference type="InterPro" id="IPR038404">
    <property type="entry name" value="TRAP_DctP_sf"/>
</dbReference>
<evidence type="ECO:0000256" key="2">
    <source>
        <dbReference type="SAM" id="SignalP"/>
    </source>
</evidence>
<sequence>MGLSRLLGTAALVVAAMMPGLANAQTFRLGHHHAVGGAADLAANHFAELVGEMSDGRITIRVFPAAQLGQEREAYDLVNQGAVDISITSTGIIDSAYAPMSITSLPFVFRDWDHAMDAFAGEFGQRLTDGLREASNTEVLGYFGLGFRDLLFTADTPPTTMAEMDGMTIRSPESYVFIRMFELMGARPTPVTWGEVYTAMQTGVAEGLDSPPATALDMHFEEVTGSLLKTGHMFGAMLFAMNKQKFEALSEDDQALMKEAGLQTTLWLDQDVSIPAEEAAYDRLTEAGVTVADPADPQEFRDAMAPLIEEIRARGDGSAELLDLLAAQ</sequence>
<dbReference type="EMBL" id="CP146275">
    <property type="protein sequence ID" value="WWT31937.1"/>
    <property type="molecule type" value="Genomic_DNA"/>
</dbReference>
<gene>
    <name evidence="3" type="ORF">V6617_13085</name>
</gene>
<organism evidence="3 4">
    <name type="scientific">Pelagibacterium nitratireducens</name>
    <dbReference type="NCBI Taxonomy" id="1046114"/>
    <lineage>
        <taxon>Bacteria</taxon>
        <taxon>Pseudomonadati</taxon>
        <taxon>Pseudomonadota</taxon>
        <taxon>Alphaproteobacteria</taxon>
        <taxon>Hyphomicrobiales</taxon>
        <taxon>Devosiaceae</taxon>
        <taxon>Pelagibacterium</taxon>
    </lineage>
</organism>
<protein>
    <submittedName>
        <fullName evidence="3">TRAP transporter substrate-binding protein</fullName>
    </submittedName>
</protein>
<name>A0ABZ2HWM7_9HYPH</name>
<dbReference type="InterPro" id="IPR018389">
    <property type="entry name" value="DctP_fam"/>
</dbReference>
<keyword evidence="1 2" id="KW-0732">Signal</keyword>
<accession>A0ABZ2HWM7</accession>
<dbReference type="CDD" id="cd13603">
    <property type="entry name" value="PBP2_TRAP_Siap_TeaA_like"/>
    <property type="match status" value="1"/>
</dbReference>
<dbReference type="PANTHER" id="PTHR33376:SF4">
    <property type="entry name" value="SIALIC ACID-BINDING PERIPLASMIC PROTEIN SIAP"/>
    <property type="match status" value="1"/>
</dbReference>
<evidence type="ECO:0000313" key="4">
    <source>
        <dbReference type="Proteomes" id="UP001369958"/>
    </source>
</evidence>